<proteinExistence type="predicted"/>
<keyword evidence="4" id="KW-1185">Reference proteome</keyword>
<dbReference type="Gene3D" id="2.60.40.10">
    <property type="entry name" value="Immunoglobulins"/>
    <property type="match status" value="1"/>
</dbReference>
<gene>
    <name evidence="3" type="ORF">SNE40_006032</name>
</gene>
<sequence length="344" mass="39995">MDSCGGCYLMLLCLVVLKDSVSQTIIPEHPDQTVLVGCNARLVWRLNGQDKKTSVFKKSQQLYNDRKYKIDKSQDNKVILIIRNVTVDDGGIYRCQMDSADDGENIYLTITDFQWQNGIKTKAVSVGDTVTIVWTYTSLIVAHKIWIYRQNGIKQDRVVGEQNMTDATGNRMMVYQTIGIDGTHTVNFTVRDVTVGDLKYMYMPKLQFSDDCFKYDKIVTLKEKQVIHIYSKTTIIKALPQDDVSFIWYYEYTYHVLKIIFKRYKTTKQIDKVGYWINGVFESKISDIKLMFNKTEVNITNGIKGQITLTFLNAAIEDFDYTYICQMTFYDQKRKSWNIYLQGK</sequence>
<keyword evidence="1" id="KW-0732">Signal</keyword>
<feature type="signal peptide" evidence="1">
    <location>
        <begin position="1"/>
        <end position="22"/>
    </location>
</feature>
<dbReference type="Proteomes" id="UP001347796">
    <property type="component" value="Unassembled WGS sequence"/>
</dbReference>
<dbReference type="Pfam" id="PF07679">
    <property type="entry name" value="I-set"/>
    <property type="match status" value="1"/>
</dbReference>
<name>A0AAN8K087_PATCE</name>
<dbReference type="EMBL" id="JAZGQO010000005">
    <property type="protein sequence ID" value="KAK6186756.1"/>
    <property type="molecule type" value="Genomic_DNA"/>
</dbReference>
<dbReference type="PROSITE" id="PS50835">
    <property type="entry name" value="IG_LIKE"/>
    <property type="match status" value="1"/>
</dbReference>
<feature type="domain" description="Ig-like" evidence="2">
    <location>
        <begin position="1"/>
        <end position="111"/>
    </location>
</feature>
<dbReference type="InterPro" id="IPR013098">
    <property type="entry name" value="Ig_I-set"/>
</dbReference>
<evidence type="ECO:0000313" key="4">
    <source>
        <dbReference type="Proteomes" id="UP001347796"/>
    </source>
</evidence>
<dbReference type="InterPro" id="IPR036179">
    <property type="entry name" value="Ig-like_dom_sf"/>
</dbReference>
<feature type="chain" id="PRO_5042854809" description="Ig-like domain-containing protein" evidence="1">
    <location>
        <begin position="23"/>
        <end position="344"/>
    </location>
</feature>
<dbReference type="InterPro" id="IPR013783">
    <property type="entry name" value="Ig-like_fold"/>
</dbReference>
<evidence type="ECO:0000313" key="3">
    <source>
        <dbReference type="EMBL" id="KAK6186756.1"/>
    </source>
</evidence>
<reference evidence="3 4" key="1">
    <citation type="submission" date="2024-01" db="EMBL/GenBank/DDBJ databases">
        <title>The genome of the rayed Mediterranean limpet Patella caerulea (Linnaeus, 1758).</title>
        <authorList>
            <person name="Anh-Thu Weber A."/>
            <person name="Halstead-Nussloch G."/>
        </authorList>
    </citation>
    <scope>NUCLEOTIDE SEQUENCE [LARGE SCALE GENOMIC DNA]</scope>
    <source>
        <strain evidence="3">AATW-2023a</strain>
        <tissue evidence="3">Whole specimen</tissue>
    </source>
</reference>
<evidence type="ECO:0000256" key="1">
    <source>
        <dbReference type="SAM" id="SignalP"/>
    </source>
</evidence>
<organism evidence="3 4">
    <name type="scientific">Patella caerulea</name>
    <name type="common">Rayed Mediterranean limpet</name>
    <dbReference type="NCBI Taxonomy" id="87958"/>
    <lineage>
        <taxon>Eukaryota</taxon>
        <taxon>Metazoa</taxon>
        <taxon>Spiralia</taxon>
        <taxon>Lophotrochozoa</taxon>
        <taxon>Mollusca</taxon>
        <taxon>Gastropoda</taxon>
        <taxon>Patellogastropoda</taxon>
        <taxon>Patelloidea</taxon>
        <taxon>Patellidae</taxon>
        <taxon>Patella</taxon>
    </lineage>
</organism>
<protein>
    <recommendedName>
        <fullName evidence="2">Ig-like domain-containing protein</fullName>
    </recommendedName>
</protein>
<dbReference type="AlphaFoldDB" id="A0AAN8K087"/>
<accession>A0AAN8K087</accession>
<dbReference type="InterPro" id="IPR007110">
    <property type="entry name" value="Ig-like_dom"/>
</dbReference>
<dbReference type="SUPFAM" id="SSF48726">
    <property type="entry name" value="Immunoglobulin"/>
    <property type="match status" value="1"/>
</dbReference>
<evidence type="ECO:0000259" key="2">
    <source>
        <dbReference type="PROSITE" id="PS50835"/>
    </source>
</evidence>
<comment type="caution">
    <text evidence="3">The sequence shown here is derived from an EMBL/GenBank/DDBJ whole genome shotgun (WGS) entry which is preliminary data.</text>
</comment>